<sequence length="156" mass="17982">MARNRSNYDLKDVDISKTCDINQAKFLKKCAYLASKSILTQKHGCVIVYKNEIISCGYNFKINNNVQYKTDLSSYVTPIHFQDECSTEHYACGFSVHAEISTIKKVKNKDLSKCDMYVVRIGPFSNFKYSHPCKICADYIKQKKIKKVYYSVNSII</sequence>
<organism evidence="4">
    <name type="scientific">viral metagenome</name>
    <dbReference type="NCBI Taxonomy" id="1070528"/>
    <lineage>
        <taxon>unclassified sequences</taxon>
        <taxon>metagenomes</taxon>
        <taxon>organismal metagenomes</taxon>
    </lineage>
</organism>
<name>A0A6C0BRD1_9ZZZZ</name>
<feature type="domain" description="CMP/dCMP-type deaminase" evidence="3">
    <location>
        <begin position="22"/>
        <end position="156"/>
    </location>
</feature>
<keyword evidence="2" id="KW-0862">Zinc</keyword>
<dbReference type="PROSITE" id="PS00903">
    <property type="entry name" value="CYT_DCMP_DEAMINASES_1"/>
    <property type="match status" value="1"/>
</dbReference>
<accession>A0A6C0BRD1</accession>
<dbReference type="InterPro" id="IPR016192">
    <property type="entry name" value="APOBEC/CMP_deaminase_Zn-bd"/>
</dbReference>
<dbReference type="GO" id="GO:0016787">
    <property type="term" value="F:hydrolase activity"/>
    <property type="evidence" value="ECO:0007669"/>
    <property type="project" value="InterPro"/>
</dbReference>
<dbReference type="GO" id="GO:0008270">
    <property type="term" value="F:zinc ion binding"/>
    <property type="evidence" value="ECO:0007669"/>
    <property type="project" value="InterPro"/>
</dbReference>
<reference evidence="4" key="1">
    <citation type="journal article" date="2020" name="Nature">
        <title>Giant virus diversity and host interactions through global metagenomics.</title>
        <authorList>
            <person name="Schulz F."/>
            <person name="Roux S."/>
            <person name="Paez-Espino D."/>
            <person name="Jungbluth S."/>
            <person name="Walsh D.A."/>
            <person name="Denef V.J."/>
            <person name="McMahon K.D."/>
            <person name="Konstantinidis K.T."/>
            <person name="Eloe-Fadrosh E.A."/>
            <person name="Kyrpides N.C."/>
            <person name="Woyke T."/>
        </authorList>
    </citation>
    <scope>NUCLEOTIDE SEQUENCE</scope>
    <source>
        <strain evidence="4">GVMAG-M-3300018416-26</strain>
    </source>
</reference>
<evidence type="ECO:0000256" key="2">
    <source>
        <dbReference type="ARBA" id="ARBA00022833"/>
    </source>
</evidence>
<keyword evidence="1" id="KW-0479">Metal-binding</keyword>
<dbReference type="Pfam" id="PF00383">
    <property type="entry name" value="dCMP_cyt_deam_1"/>
    <property type="match status" value="1"/>
</dbReference>
<dbReference type="PROSITE" id="PS51747">
    <property type="entry name" value="CYT_DCMP_DEAMINASES_2"/>
    <property type="match status" value="1"/>
</dbReference>
<dbReference type="SUPFAM" id="SSF53927">
    <property type="entry name" value="Cytidine deaminase-like"/>
    <property type="match status" value="1"/>
</dbReference>
<dbReference type="EMBL" id="MN739217">
    <property type="protein sequence ID" value="QHS94184.1"/>
    <property type="molecule type" value="Genomic_DNA"/>
</dbReference>
<dbReference type="AlphaFoldDB" id="A0A6C0BRD1"/>
<dbReference type="InterPro" id="IPR002125">
    <property type="entry name" value="CMP_dCMP_dom"/>
</dbReference>
<dbReference type="InterPro" id="IPR016193">
    <property type="entry name" value="Cytidine_deaminase-like"/>
</dbReference>
<evidence type="ECO:0000259" key="3">
    <source>
        <dbReference type="PROSITE" id="PS51747"/>
    </source>
</evidence>
<proteinExistence type="predicted"/>
<evidence type="ECO:0000313" key="4">
    <source>
        <dbReference type="EMBL" id="QHS94184.1"/>
    </source>
</evidence>
<evidence type="ECO:0000256" key="1">
    <source>
        <dbReference type="ARBA" id="ARBA00022723"/>
    </source>
</evidence>
<dbReference type="Gene3D" id="3.40.140.10">
    <property type="entry name" value="Cytidine Deaminase, domain 2"/>
    <property type="match status" value="1"/>
</dbReference>
<protein>
    <recommendedName>
        <fullName evidence="3">CMP/dCMP-type deaminase domain-containing protein</fullName>
    </recommendedName>
</protein>